<proteinExistence type="predicted"/>
<comment type="caution">
    <text evidence="2">The sequence shown here is derived from an EMBL/GenBank/DDBJ whole genome shotgun (WGS) entry which is preliminary data.</text>
</comment>
<dbReference type="EMBL" id="VDMD01000059">
    <property type="protein sequence ID" value="TRM56808.1"/>
    <property type="molecule type" value="Genomic_DNA"/>
</dbReference>
<gene>
    <name evidence="2" type="ORF">BD626DRAFT_635465</name>
</gene>
<feature type="region of interest" description="Disordered" evidence="1">
    <location>
        <begin position="106"/>
        <end position="125"/>
    </location>
</feature>
<protein>
    <submittedName>
        <fullName evidence="2">Uncharacterized protein</fullName>
    </submittedName>
</protein>
<reference evidence="2 3" key="1">
    <citation type="journal article" date="2019" name="New Phytol.">
        <title>Comparative genomics reveals unique wood-decay strategies and fruiting body development in the Schizophyllaceae.</title>
        <authorList>
            <person name="Almasi E."/>
            <person name="Sahu N."/>
            <person name="Krizsan K."/>
            <person name="Balint B."/>
            <person name="Kovacs G.M."/>
            <person name="Kiss B."/>
            <person name="Cseklye J."/>
            <person name="Drula E."/>
            <person name="Henrissat B."/>
            <person name="Nagy I."/>
            <person name="Chovatia M."/>
            <person name="Adam C."/>
            <person name="LaButti K."/>
            <person name="Lipzen A."/>
            <person name="Riley R."/>
            <person name="Grigoriev I.V."/>
            <person name="Nagy L.G."/>
        </authorList>
    </citation>
    <scope>NUCLEOTIDE SEQUENCE [LARGE SCALE GENOMIC DNA]</scope>
    <source>
        <strain evidence="2 3">NL-1724</strain>
    </source>
</reference>
<name>A0A550BW87_9AGAR</name>
<evidence type="ECO:0000313" key="3">
    <source>
        <dbReference type="Proteomes" id="UP000320762"/>
    </source>
</evidence>
<sequence length="273" mass="29908">MVTVVLKKTSLWSWSTRPLKSKTPSQSGTLVLYEVLVVVQDEHLTIVLDKALEFMLEIVMRFGVVLNNALVVVLDDEILVGVLDKACTVVLYDAIVMLLDIPETPARGRHEDRDSARRDPRGRGSDARYIIPATGLDEELIVVHDGVLVATDDRGLAVMPGTGHVVTVPDDTLAVVHNDVLAVRNWPIVVLDHTLALFDDIQSIAANETLLVMLNETLPVMSKFDRPTLVLDEELIAVHNGSPLVAVDEGLEDVLEEALVIELNETPPPVVVD</sequence>
<accession>A0A550BW87</accession>
<evidence type="ECO:0000313" key="2">
    <source>
        <dbReference type="EMBL" id="TRM56808.1"/>
    </source>
</evidence>
<keyword evidence="3" id="KW-1185">Reference proteome</keyword>
<dbReference type="AlphaFoldDB" id="A0A550BW87"/>
<dbReference type="Proteomes" id="UP000320762">
    <property type="component" value="Unassembled WGS sequence"/>
</dbReference>
<organism evidence="2 3">
    <name type="scientific">Schizophyllum amplum</name>
    <dbReference type="NCBI Taxonomy" id="97359"/>
    <lineage>
        <taxon>Eukaryota</taxon>
        <taxon>Fungi</taxon>
        <taxon>Dikarya</taxon>
        <taxon>Basidiomycota</taxon>
        <taxon>Agaricomycotina</taxon>
        <taxon>Agaricomycetes</taxon>
        <taxon>Agaricomycetidae</taxon>
        <taxon>Agaricales</taxon>
        <taxon>Schizophyllaceae</taxon>
        <taxon>Schizophyllum</taxon>
    </lineage>
</organism>
<evidence type="ECO:0000256" key="1">
    <source>
        <dbReference type="SAM" id="MobiDB-lite"/>
    </source>
</evidence>